<dbReference type="InterPro" id="IPR051207">
    <property type="entry name" value="ComplexI_NDUFA9_subunit"/>
</dbReference>
<evidence type="ECO:0000313" key="3">
    <source>
        <dbReference type="Proteomes" id="UP000220102"/>
    </source>
</evidence>
<dbReference type="AlphaFoldDB" id="A0A2A8CVS8"/>
<comment type="caution">
    <text evidence="2">The sequence shown here is derived from an EMBL/GenBank/DDBJ whole genome shotgun (WGS) entry which is preliminary data.</text>
</comment>
<dbReference type="EMBL" id="PDEQ01000006">
    <property type="protein sequence ID" value="PEN12859.1"/>
    <property type="molecule type" value="Genomic_DNA"/>
</dbReference>
<dbReference type="PANTHER" id="PTHR12126">
    <property type="entry name" value="NADH-UBIQUINONE OXIDOREDUCTASE 39 KDA SUBUNIT-RELATED"/>
    <property type="match status" value="1"/>
</dbReference>
<accession>A0A2A8CVS8</accession>
<dbReference type="Gene3D" id="3.40.50.720">
    <property type="entry name" value="NAD(P)-binding Rossmann-like Domain"/>
    <property type="match status" value="1"/>
</dbReference>
<dbReference type="OrthoDB" id="9804595at2"/>
<dbReference type="Pfam" id="PF01370">
    <property type="entry name" value="Epimerase"/>
    <property type="match status" value="1"/>
</dbReference>
<dbReference type="GO" id="GO:0044877">
    <property type="term" value="F:protein-containing complex binding"/>
    <property type="evidence" value="ECO:0007669"/>
    <property type="project" value="TreeGrafter"/>
</dbReference>
<gene>
    <name evidence="2" type="ORF">CRI94_12710</name>
</gene>
<dbReference type="InterPro" id="IPR001509">
    <property type="entry name" value="Epimerase_deHydtase"/>
</dbReference>
<dbReference type="Proteomes" id="UP000220102">
    <property type="component" value="Unassembled WGS sequence"/>
</dbReference>
<feature type="domain" description="NAD-dependent epimerase/dehydratase" evidence="1">
    <location>
        <begin position="4"/>
        <end position="116"/>
    </location>
</feature>
<reference evidence="2 3" key="1">
    <citation type="submission" date="2017-10" db="EMBL/GenBank/DDBJ databases">
        <title>Draft genome of Longibacter Salinarum.</title>
        <authorList>
            <person name="Goh K.M."/>
            <person name="Shamsir M.S."/>
            <person name="Lim S.W."/>
        </authorList>
    </citation>
    <scope>NUCLEOTIDE SEQUENCE [LARGE SCALE GENOMIC DNA]</scope>
    <source>
        <strain evidence="2 3">KCTC 52045</strain>
    </source>
</reference>
<dbReference type="RefSeq" id="WP_098076302.1">
    <property type="nucleotide sequence ID" value="NZ_PDEQ01000006.1"/>
</dbReference>
<name>A0A2A8CVS8_9BACT</name>
<organism evidence="2 3">
    <name type="scientific">Longibacter salinarum</name>
    <dbReference type="NCBI Taxonomy" id="1850348"/>
    <lineage>
        <taxon>Bacteria</taxon>
        <taxon>Pseudomonadati</taxon>
        <taxon>Rhodothermota</taxon>
        <taxon>Rhodothermia</taxon>
        <taxon>Rhodothermales</taxon>
        <taxon>Salisaetaceae</taxon>
        <taxon>Longibacter</taxon>
    </lineage>
</organism>
<dbReference type="InterPro" id="IPR036291">
    <property type="entry name" value="NAD(P)-bd_dom_sf"/>
</dbReference>
<protein>
    <submittedName>
        <fullName evidence="2">3-beta hydroxysteroid dehydrogenase</fullName>
    </submittedName>
</protein>
<proteinExistence type="predicted"/>
<dbReference type="SUPFAM" id="SSF51735">
    <property type="entry name" value="NAD(P)-binding Rossmann-fold domains"/>
    <property type="match status" value="1"/>
</dbReference>
<evidence type="ECO:0000313" key="2">
    <source>
        <dbReference type="EMBL" id="PEN12859.1"/>
    </source>
</evidence>
<sequence length="268" mass="28273">MKLVIPGGNGFIGSHICEVAVNAGHDVVAFGRSGEPDLTPVRHPWVGKVTWLSADVFDVDAWSDVLDGADAVIHTIGTIVQDPSNGITFERINGEAAIVAADAAAKSGVDTFVKLSIQDKPPGVSGRFLASMRRAERTIPERFPSLRSVFLQPNLVFGDDRFATCTMAGLLQAAARVVPFPYGSHEGRPLPVQSVAAAAVHAAAQDTLKGPLNVNQIDDIARTSGLIDPSDLPEPTLRPLLAGLGGATMAYWMLRRSSKTSESSSVPA</sequence>
<dbReference type="PANTHER" id="PTHR12126:SF16">
    <property type="entry name" value="MIOREX COMPLEX COMPONENT 2"/>
    <property type="match status" value="1"/>
</dbReference>
<evidence type="ECO:0000259" key="1">
    <source>
        <dbReference type="Pfam" id="PF01370"/>
    </source>
</evidence>
<keyword evidence="3" id="KW-1185">Reference proteome</keyword>